<reference evidence="1" key="1">
    <citation type="submission" date="2013-07" db="EMBL/GenBank/DDBJ databases">
        <title>Sub-species coevolution in mutualistic symbiosis.</title>
        <authorList>
            <person name="Murfin K."/>
            <person name="Klassen J."/>
            <person name="Lee M."/>
            <person name="Forst S."/>
            <person name="Stock P."/>
            <person name="Goodrich-Blair H."/>
        </authorList>
    </citation>
    <scope>NUCLEOTIDE SEQUENCE [LARGE SCALE GENOMIC DNA]</scope>
    <source>
        <strain evidence="1">Intermedium</strain>
    </source>
</reference>
<dbReference type="RefSeq" id="WP_155362208.1">
    <property type="nucleotide sequence ID" value="NZ_CAWLWA010000174.1"/>
</dbReference>
<dbReference type="Proteomes" id="UP000028480">
    <property type="component" value="Unassembled WGS sequence"/>
</dbReference>
<evidence type="ECO:0000313" key="1">
    <source>
        <dbReference type="EMBL" id="CDH33192.1"/>
    </source>
</evidence>
<name>A0A077QAG7_XENBV</name>
<evidence type="ECO:0000313" key="2">
    <source>
        <dbReference type="Proteomes" id="UP000028480"/>
    </source>
</evidence>
<sequence length="55" mass="6149">MKTFIFAAIERANADQQLPIKIKCVAENYHQAKAMLSGEYITAWAGQIINHGNKT</sequence>
<dbReference type="AlphaFoldDB" id="A0A077QAG7"/>
<organism evidence="1 2">
    <name type="scientific">Xenorhabdus bovienii str. Intermedium</name>
    <dbReference type="NCBI Taxonomy" id="1379677"/>
    <lineage>
        <taxon>Bacteria</taxon>
        <taxon>Pseudomonadati</taxon>
        <taxon>Pseudomonadota</taxon>
        <taxon>Gammaproteobacteria</taxon>
        <taxon>Enterobacterales</taxon>
        <taxon>Morganellaceae</taxon>
        <taxon>Xenorhabdus</taxon>
    </lineage>
</organism>
<protein>
    <submittedName>
        <fullName evidence="1">Uncharacterized protein</fullName>
    </submittedName>
</protein>
<gene>
    <name evidence="1" type="ORF">XBI1_2450008</name>
</gene>
<comment type="caution">
    <text evidence="1">The sequence shown here is derived from an EMBL/GenBank/DDBJ whole genome shotgun (WGS) entry which is preliminary data.</text>
</comment>
<dbReference type="EMBL" id="CBTB010000163">
    <property type="protein sequence ID" value="CDH33192.1"/>
    <property type="molecule type" value="Genomic_DNA"/>
</dbReference>
<dbReference type="HOGENOM" id="CLU_3067678_0_0_6"/>
<accession>A0A077QAG7</accession>
<proteinExistence type="predicted"/>